<feature type="transmembrane region" description="Helical" evidence="1">
    <location>
        <begin position="66"/>
        <end position="88"/>
    </location>
</feature>
<dbReference type="EMBL" id="MU865026">
    <property type="protein sequence ID" value="KAK4459856.1"/>
    <property type="molecule type" value="Genomic_DNA"/>
</dbReference>
<keyword evidence="1" id="KW-0812">Transmembrane</keyword>
<keyword evidence="2" id="KW-0732">Signal</keyword>
<evidence type="ECO:0000313" key="3">
    <source>
        <dbReference type="EMBL" id="KAK4459856.1"/>
    </source>
</evidence>
<gene>
    <name evidence="3" type="ORF">QBC42DRAFT_289146</name>
</gene>
<organism evidence="3 4">
    <name type="scientific">Cladorrhinum samala</name>
    <dbReference type="NCBI Taxonomy" id="585594"/>
    <lineage>
        <taxon>Eukaryota</taxon>
        <taxon>Fungi</taxon>
        <taxon>Dikarya</taxon>
        <taxon>Ascomycota</taxon>
        <taxon>Pezizomycotina</taxon>
        <taxon>Sordariomycetes</taxon>
        <taxon>Sordariomycetidae</taxon>
        <taxon>Sordariales</taxon>
        <taxon>Podosporaceae</taxon>
        <taxon>Cladorrhinum</taxon>
    </lineage>
</organism>
<dbReference type="Proteomes" id="UP001321749">
    <property type="component" value="Unassembled WGS sequence"/>
</dbReference>
<name>A0AAV9HJ26_9PEZI</name>
<reference evidence="3" key="2">
    <citation type="submission" date="2023-06" db="EMBL/GenBank/DDBJ databases">
        <authorList>
            <consortium name="Lawrence Berkeley National Laboratory"/>
            <person name="Mondo S.J."/>
            <person name="Hensen N."/>
            <person name="Bonometti L."/>
            <person name="Westerberg I."/>
            <person name="Brannstrom I.O."/>
            <person name="Guillou S."/>
            <person name="Cros-Aarteil S."/>
            <person name="Calhoun S."/>
            <person name="Haridas S."/>
            <person name="Kuo A."/>
            <person name="Pangilinan J."/>
            <person name="Riley R."/>
            <person name="Labutti K."/>
            <person name="Andreopoulos B."/>
            <person name="Lipzen A."/>
            <person name="Chen C."/>
            <person name="Yanf M."/>
            <person name="Daum C."/>
            <person name="Ng V."/>
            <person name="Clum A."/>
            <person name="Steindorff A."/>
            <person name="Ohm R."/>
            <person name="Martin F."/>
            <person name="Silar P."/>
            <person name="Natvig D."/>
            <person name="Lalanne C."/>
            <person name="Gautier V."/>
            <person name="Ament-Velasquez S.L."/>
            <person name="Kruys A."/>
            <person name="Hutchinson M.I."/>
            <person name="Powell A.J."/>
            <person name="Barry K."/>
            <person name="Miller A.N."/>
            <person name="Grigoriev I.V."/>
            <person name="Debuchy R."/>
            <person name="Gladieux P."/>
            <person name="Thoren M.H."/>
            <person name="Johannesson H."/>
        </authorList>
    </citation>
    <scope>NUCLEOTIDE SEQUENCE</scope>
    <source>
        <strain evidence="3">PSN324</strain>
    </source>
</reference>
<keyword evidence="4" id="KW-1185">Reference proteome</keyword>
<feature type="signal peptide" evidence="2">
    <location>
        <begin position="1"/>
        <end position="23"/>
    </location>
</feature>
<comment type="caution">
    <text evidence="3">The sequence shown here is derived from an EMBL/GenBank/DDBJ whole genome shotgun (WGS) entry which is preliminary data.</text>
</comment>
<proteinExistence type="predicted"/>
<keyword evidence="1" id="KW-1133">Transmembrane helix</keyword>
<evidence type="ECO:0000256" key="1">
    <source>
        <dbReference type="SAM" id="Phobius"/>
    </source>
</evidence>
<evidence type="ECO:0000256" key="2">
    <source>
        <dbReference type="SAM" id="SignalP"/>
    </source>
</evidence>
<evidence type="ECO:0000313" key="4">
    <source>
        <dbReference type="Proteomes" id="UP001321749"/>
    </source>
</evidence>
<dbReference type="AlphaFoldDB" id="A0AAV9HJ26"/>
<reference evidence="3" key="1">
    <citation type="journal article" date="2023" name="Mol. Phylogenet. Evol.">
        <title>Genome-scale phylogeny and comparative genomics of the fungal order Sordariales.</title>
        <authorList>
            <person name="Hensen N."/>
            <person name="Bonometti L."/>
            <person name="Westerberg I."/>
            <person name="Brannstrom I.O."/>
            <person name="Guillou S."/>
            <person name="Cros-Aarteil S."/>
            <person name="Calhoun S."/>
            <person name="Haridas S."/>
            <person name="Kuo A."/>
            <person name="Mondo S."/>
            <person name="Pangilinan J."/>
            <person name="Riley R."/>
            <person name="LaButti K."/>
            <person name="Andreopoulos B."/>
            <person name="Lipzen A."/>
            <person name="Chen C."/>
            <person name="Yan M."/>
            <person name="Daum C."/>
            <person name="Ng V."/>
            <person name="Clum A."/>
            <person name="Steindorff A."/>
            <person name="Ohm R.A."/>
            <person name="Martin F."/>
            <person name="Silar P."/>
            <person name="Natvig D.O."/>
            <person name="Lalanne C."/>
            <person name="Gautier V."/>
            <person name="Ament-Velasquez S.L."/>
            <person name="Kruys A."/>
            <person name="Hutchinson M.I."/>
            <person name="Powell A.J."/>
            <person name="Barry K."/>
            <person name="Miller A.N."/>
            <person name="Grigoriev I.V."/>
            <person name="Debuchy R."/>
            <person name="Gladieux P."/>
            <person name="Hiltunen Thoren M."/>
            <person name="Johannesson H."/>
        </authorList>
    </citation>
    <scope>NUCLEOTIDE SEQUENCE</scope>
    <source>
        <strain evidence="3">PSN324</strain>
    </source>
</reference>
<protein>
    <submittedName>
        <fullName evidence="3">Uncharacterized protein</fullName>
    </submittedName>
</protein>
<accession>A0AAV9HJ26</accession>
<keyword evidence="1" id="KW-0472">Membrane</keyword>
<sequence length="89" mass="8830">MNRITPRLAIFAILFLVIAGTIAAPTDFVDNIIKTIGPRKGGAAAAGTAAVGVNGLSHSGLSPAQVGGIVGGIFGGVFLVAIVVLCLCR</sequence>
<feature type="chain" id="PRO_5043552654" evidence="2">
    <location>
        <begin position="24"/>
        <end position="89"/>
    </location>
</feature>